<reference evidence="1 2" key="1">
    <citation type="submission" date="2024-09" db="EMBL/GenBank/DDBJ databases">
        <title>Floridaenema gen nov. (Aerosakkonemataceae, Aerosakkonematales ord. nov., Cyanobacteria) from benthic tropical and subtropical fresh waters, with the description of four new species.</title>
        <authorList>
            <person name="Moretto J.A."/>
            <person name="Berthold D.E."/>
            <person name="Lefler F.W."/>
            <person name="Huang I.-S."/>
            <person name="Laughinghouse H. IV."/>
        </authorList>
    </citation>
    <scope>NUCLEOTIDE SEQUENCE [LARGE SCALE GENOMIC DNA]</scope>
    <source>
        <strain evidence="1 2">BLCC-F46</strain>
    </source>
</reference>
<name>A0ABV4X4X9_9CYAN</name>
<dbReference type="InterPro" id="IPR021445">
    <property type="entry name" value="DUF3095"/>
</dbReference>
<dbReference type="EMBL" id="JBHFNQ010000090">
    <property type="protein sequence ID" value="MFB2877467.1"/>
    <property type="molecule type" value="Genomic_DNA"/>
</dbReference>
<dbReference type="RefSeq" id="WP_413270566.1">
    <property type="nucleotide sequence ID" value="NZ_JBHFNQ010000090.1"/>
</dbReference>
<evidence type="ECO:0000313" key="2">
    <source>
        <dbReference type="Proteomes" id="UP001576774"/>
    </source>
</evidence>
<keyword evidence="2" id="KW-1185">Reference proteome</keyword>
<gene>
    <name evidence="1" type="ORF">ACE1CC_11340</name>
</gene>
<dbReference type="Pfam" id="PF11294">
    <property type="entry name" value="DUF3095"/>
    <property type="match status" value="1"/>
</dbReference>
<proteinExistence type="predicted"/>
<protein>
    <submittedName>
        <fullName evidence="1">DUF3095 domain-containing protein</fullName>
    </submittedName>
</protein>
<evidence type="ECO:0000313" key="1">
    <source>
        <dbReference type="EMBL" id="MFB2877467.1"/>
    </source>
</evidence>
<accession>A0ABV4X4X9</accession>
<comment type="caution">
    <text evidence="1">The sequence shown here is derived from an EMBL/GenBank/DDBJ whole genome shotgun (WGS) entry which is preliminary data.</text>
</comment>
<organism evidence="1 2">
    <name type="scientific">Floridaenema aerugineum BLCC-F46</name>
    <dbReference type="NCBI Taxonomy" id="3153654"/>
    <lineage>
        <taxon>Bacteria</taxon>
        <taxon>Bacillati</taxon>
        <taxon>Cyanobacteriota</taxon>
        <taxon>Cyanophyceae</taxon>
        <taxon>Oscillatoriophycideae</taxon>
        <taxon>Aerosakkonematales</taxon>
        <taxon>Aerosakkonemataceae</taxon>
        <taxon>Floridanema</taxon>
        <taxon>Floridanema aerugineum</taxon>
    </lineage>
</organism>
<sequence length="403" mass="45817">MSSDYFYSELPALADFLEITNSSNYVSVPPDWQVIVTDIVGSTKAIESGRYKEVNLIGACSIVAILNIAKNFEVPFVFGGDGASLLIPPSLLRETKQALLATKILAKQEFKLDLRVGIVPVSAVNKNGYHLKIAKLKISEHYHQAVFNSYGLTHATDLVKNPDYADIYLIKDPEDQPKADFSGLECRWQDIPSQRGEIVSFLVFATTDEEKKGNYIYREVLNEFRKIYGQEIDFHPIPIANLKLSFDERKLMQEAKVRFPKGSQSESPVGNWLQQQWYLSKIKLENYLGAFSMNLNLKVRDTDWGEYKNIFLDSTDYKKFDDILRMVIAGNSEQRQQLTKYLESQYQAGKLVYGLHNSDRAIVTCLVFERNGRQVHFVDGADGGYALAAKAMKKRMLALNYQE</sequence>
<dbReference type="Proteomes" id="UP001576774">
    <property type="component" value="Unassembled WGS sequence"/>
</dbReference>